<dbReference type="HOGENOM" id="CLU_1416023_0_0_1"/>
<sequence length="192" mass="20143">MVFEVSTSFGLFGVGVRFEEKTTPAAAGSCYHIDCQAVSTTVHSAWQTAGRSAARTETLQAPLQLQEPDPPPHLLRSLPVSKSLAGGCHWAKAARQTADSHVSDTCLCATSARLGRPLGVVVPAAGELAVGGDPTWHRPNPPNSRWITLAGSPAVSADQAPSRYRPGPVKSRPSFAALLALGRRGFAAWPAV</sequence>
<reference evidence="1 2" key="1">
    <citation type="journal article" date="2014" name="BMC Genomics">
        <title>Comparative genome sequencing reveals chemotype-specific gene clusters in the toxigenic black mold Stachybotrys.</title>
        <authorList>
            <person name="Semeiks J."/>
            <person name="Borek D."/>
            <person name="Otwinowski Z."/>
            <person name="Grishin N.V."/>
        </authorList>
    </citation>
    <scope>NUCLEOTIDE SEQUENCE [LARGE SCALE GENOMIC DNA]</scope>
    <source>
        <strain evidence="2">CBS 109288 / IBT 7711</strain>
    </source>
</reference>
<dbReference type="Proteomes" id="UP000028045">
    <property type="component" value="Unassembled WGS sequence"/>
</dbReference>
<accession>A0A084ANC9</accession>
<evidence type="ECO:0000313" key="1">
    <source>
        <dbReference type="EMBL" id="KEY66808.1"/>
    </source>
</evidence>
<organism evidence="1 2">
    <name type="scientific">Stachybotrys chartarum (strain CBS 109288 / IBT 7711)</name>
    <name type="common">Toxic black mold</name>
    <name type="synonym">Stilbospora chartarum</name>
    <dbReference type="NCBI Taxonomy" id="1280523"/>
    <lineage>
        <taxon>Eukaryota</taxon>
        <taxon>Fungi</taxon>
        <taxon>Dikarya</taxon>
        <taxon>Ascomycota</taxon>
        <taxon>Pezizomycotina</taxon>
        <taxon>Sordariomycetes</taxon>
        <taxon>Hypocreomycetidae</taxon>
        <taxon>Hypocreales</taxon>
        <taxon>Stachybotryaceae</taxon>
        <taxon>Stachybotrys</taxon>
    </lineage>
</organism>
<dbReference type="AlphaFoldDB" id="A0A084ANC9"/>
<proteinExistence type="predicted"/>
<keyword evidence="2" id="KW-1185">Reference proteome</keyword>
<gene>
    <name evidence="1" type="ORF">S7711_11205</name>
</gene>
<evidence type="ECO:0000313" key="2">
    <source>
        <dbReference type="Proteomes" id="UP000028045"/>
    </source>
</evidence>
<protein>
    <submittedName>
        <fullName evidence="1">Uncharacterized protein</fullName>
    </submittedName>
</protein>
<dbReference type="EMBL" id="KL648645">
    <property type="protein sequence ID" value="KEY66808.1"/>
    <property type="molecule type" value="Genomic_DNA"/>
</dbReference>
<name>A0A084ANC9_STACB</name>